<proteinExistence type="predicted"/>
<gene>
    <name evidence="2" type="ORF">B0J15DRAFT_495266</name>
</gene>
<evidence type="ECO:0008006" key="4">
    <source>
        <dbReference type="Google" id="ProtNLM"/>
    </source>
</evidence>
<organism evidence="2 3">
    <name type="scientific">Fusarium solani</name>
    <name type="common">Filamentous fungus</name>
    <dbReference type="NCBI Taxonomy" id="169388"/>
    <lineage>
        <taxon>Eukaryota</taxon>
        <taxon>Fungi</taxon>
        <taxon>Dikarya</taxon>
        <taxon>Ascomycota</taxon>
        <taxon>Pezizomycotina</taxon>
        <taxon>Sordariomycetes</taxon>
        <taxon>Hypocreomycetidae</taxon>
        <taxon>Hypocreales</taxon>
        <taxon>Nectriaceae</taxon>
        <taxon>Fusarium</taxon>
        <taxon>Fusarium solani species complex</taxon>
    </lineage>
</organism>
<feature type="signal peptide" evidence="1">
    <location>
        <begin position="1"/>
        <end position="24"/>
    </location>
</feature>
<keyword evidence="1" id="KW-0732">Signal</keyword>
<name>A0A9P9H8D6_FUSSL</name>
<keyword evidence="3" id="KW-1185">Reference proteome</keyword>
<accession>A0A9P9H8D6</accession>
<protein>
    <recommendedName>
        <fullName evidence="4">Secreted protein</fullName>
    </recommendedName>
</protein>
<evidence type="ECO:0000256" key="1">
    <source>
        <dbReference type="SAM" id="SignalP"/>
    </source>
</evidence>
<evidence type="ECO:0000313" key="2">
    <source>
        <dbReference type="EMBL" id="KAH7252985.1"/>
    </source>
</evidence>
<reference evidence="2" key="1">
    <citation type="journal article" date="2021" name="Nat. Commun.">
        <title>Genetic determinants of endophytism in the Arabidopsis root mycobiome.</title>
        <authorList>
            <person name="Mesny F."/>
            <person name="Miyauchi S."/>
            <person name="Thiergart T."/>
            <person name="Pickel B."/>
            <person name="Atanasova L."/>
            <person name="Karlsson M."/>
            <person name="Huettel B."/>
            <person name="Barry K.W."/>
            <person name="Haridas S."/>
            <person name="Chen C."/>
            <person name="Bauer D."/>
            <person name="Andreopoulos W."/>
            <person name="Pangilinan J."/>
            <person name="LaButti K."/>
            <person name="Riley R."/>
            <person name="Lipzen A."/>
            <person name="Clum A."/>
            <person name="Drula E."/>
            <person name="Henrissat B."/>
            <person name="Kohler A."/>
            <person name="Grigoriev I.V."/>
            <person name="Martin F.M."/>
            <person name="Hacquard S."/>
        </authorList>
    </citation>
    <scope>NUCLEOTIDE SEQUENCE</scope>
    <source>
        <strain evidence="2">FSSC 5 MPI-SDFR-AT-0091</strain>
    </source>
</reference>
<dbReference type="AlphaFoldDB" id="A0A9P9H8D6"/>
<dbReference type="Proteomes" id="UP000736672">
    <property type="component" value="Unassembled WGS sequence"/>
</dbReference>
<sequence length="101" mass="11273">MILFKIYIVVPLCAFLSECGRGSANEGNNHIGDQAEQLFHFSTTPWSLLVSVRSRWPRSRVEDAQKMALNTILMQMRPSRVAATRPLPSAVISRIPSCVCV</sequence>
<comment type="caution">
    <text evidence="2">The sequence shown here is derived from an EMBL/GenBank/DDBJ whole genome shotgun (WGS) entry which is preliminary data.</text>
</comment>
<evidence type="ECO:0000313" key="3">
    <source>
        <dbReference type="Proteomes" id="UP000736672"/>
    </source>
</evidence>
<feature type="chain" id="PRO_5040305772" description="Secreted protein" evidence="1">
    <location>
        <begin position="25"/>
        <end position="101"/>
    </location>
</feature>
<dbReference type="EMBL" id="JAGTJS010000011">
    <property type="protein sequence ID" value="KAH7252985.1"/>
    <property type="molecule type" value="Genomic_DNA"/>
</dbReference>